<evidence type="ECO:0000256" key="6">
    <source>
        <dbReference type="ARBA" id="ARBA00023239"/>
    </source>
</evidence>
<dbReference type="SMART" id="SM00934">
    <property type="entry name" value="OMPdecase"/>
    <property type="match status" value="1"/>
</dbReference>
<dbReference type="InterPro" id="IPR029057">
    <property type="entry name" value="PRTase-like"/>
</dbReference>
<feature type="active site" description="For OMPdecase activity" evidence="7">
    <location>
        <position position="217"/>
    </location>
</feature>
<name>A0AAV6YSL4_ENGPU</name>
<dbReference type="GO" id="GO:0004590">
    <property type="term" value="F:orotidine-5'-phosphate decarboxylase activity"/>
    <property type="evidence" value="ECO:0007669"/>
    <property type="project" value="UniProtKB-EC"/>
</dbReference>
<comment type="catalytic activity">
    <reaction evidence="9">
        <text>orotidine 5'-phosphate + H(+) = UMP + CO2</text>
        <dbReference type="Rhea" id="RHEA:11596"/>
        <dbReference type="ChEBI" id="CHEBI:15378"/>
        <dbReference type="ChEBI" id="CHEBI:16526"/>
        <dbReference type="ChEBI" id="CHEBI:57538"/>
        <dbReference type="ChEBI" id="CHEBI:57865"/>
        <dbReference type="EC" id="4.1.1.23"/>
    </reaction>
</comment>
<dbReference type="NCBIfam" id="TIGR01740">
    <property type="entry name" value="pyrF"/>
    <property type="match status" value="1"/>
</dbReference>
<dbReference type="InterPro" id="IPR013785">
    <property type="entry name" value="Aldolase_TIM"/>
</dbReference>
<dbReference type="AlphaFoldDB" id="A0AAV6YSL4"/>
<feature type="domain" description="Orotidine 5'-phosphate decarboxylase" evidence="10">
    <location>
        <begin position="153"/>
        <end position="336"/>
    </location>
</feature>
<dbReference type="EC" id="4.1.1.23" evidence="9"/>
<evidence type="ECO:0000256" key="8">
    <source>
        <dbReference type="PIRSR" id="PIRSR614732-2"/>
    </source>
</evidence>
<dbReference type="PROSITE" id="PS00156">
    <property type="entry name" value="OMPDECASE"/>
    <property type="match status" value="1"/>
</dbReference>
<feature type="binding site" evidence="8">
    <location>
        <position position="320"/>
    </location>
    <ligand>
        <name>substrate</name>
    </ligand>
</feature>
<organism evidence="11 12">
    <name type="scientific">Engystomops pustulosus</name>
    <name type="common">Tungara frog</name>
    <name type="synonym">Physalaemus pustulosus</name>
    <dbReference type="NCBI Taxonomy" id="76066"/>
    <lineage>
        <taxon>Eukaryota</taxon>
        <taxon>Metazoa</taxon>
        <taxon>Chordata</taxon>
        <taxon>Craniata</taxon>
        <taxon>Vertebrata</taxon>
        <taxon>Euteleostomi</taxon>
        <taxon>Amphibia</taxon>
        <taxon>Batrachia</taxon>
        <taxon>Anura</taxon>
        <taxon>Neobatrachia</taxon>
        <taxon>Hyloidea</taxon>
        <taxon>Leptodactylidae</taxon>
        <taxon>Leiuperinae</taxon>
        <taxon>Engystomops</taxon>
    </lineage>
</organism>
<feature type="binding site" evidence="8">
    <location>
        <position position="159"/>
    </location>
    <ligand>
        <name>substrate</name>
    </ligand>
</feature>
<evidence type="ECO:0000256" key="7">
    <source>
        <dbReference type="PIRSR" id="PIRSR614732-1"/>
    </source>
</evidence>
<keyword evidence="12" id="KW-1185">Reference proteome</keyword>
<dbReference type="Pfam" id="PF00156">
    <property type="entry name" value="Pribosyltran"/>
    <property type="match status" value="1"/>
</dbReference>
<dbReference type="SUPFAM" id="SSF53271">
    <property type="entry name" value="PRTase-like"/>
    <property type="match status" value="1"/>
</dbReference>
<keyword evidence="6 9" id="KW-0456">Lyase</keyword>
<evidence type="ECO:0000256" key="3">
    <source>
        <dbReference type="ARBA" id="ARBA00009769"/>
    </source>
</evidence>
<reference evidence="11" key="1">
    <citation type="thesis" date="2020" institute="ProQuest LLC" country="789 East Eisenhower Parkway, Ann Arbor, MI, USA">
        <title>Comparative Genomics and Chromosome Evolution.</title>
        <authorList>
            <person name="Mudd A.B."/>
        </authorList>
    </citation>
    <scope>NUCLEOTIDE SEQUENCE</scope>
    <source>
        <strain evidence="11">237g6f4</strain>
        <tissue evidence="11">Blood</tissue>
    </source>
</reference>
<comment type="similarity">
    <text evidence="9">Belongs to the OMP decarboxylase family.</text>
</comment>
<protein>
    <recommendedName>
        <fullName evidence="9">Orotidine 5'-phosphate decarboxylase</fullName>
        <ecNumber evidence="9">4.1.1.23</ecNumber>
    </recommendedName>
</protein>
<evidence type="ECO:0000256" key="5">
    <source>
        <dbReference type="ARBA" id="ARBA00022975"/>
    </source>
</evidence>
<dbReference type="Proteomes" id="UP000824782">
    <property type="component" value="Unassembled WGS sequence"/>
</dbReference>
<evidence type="ECO:0000313" key="11">
    <source>
        <dbReference type="EMBL" id="KAG8537038.1"/>
    </source>
</evidence>
<feature type="active site" description="For OMPdecase activity" evidence="7">
    <location>
        <position position="214"/>
    </location>
</feature>
<proteinExistence type="inferred from homology"/>
<sequence length="352" mass="38643">MLIRRKEAKDYGTKRLVEGAITPGETCLIIEDVVTSGSSVLETAEVLRREGLRVTDAIVLVDREQGGREKLAAAGIRLHSIYTLTQILEMLQRQGKVDTEMVEDVRRFIAENQVTAPIPTACTALSYSARAALPVTHPMAKRLLLLMEKKRSNLCVSADVTDAAELLRLAAELGPSICLLKTHVDILEDFTSDVSSQLRALALQHDFLIFEDRKFADIGNTVKHQYQGGIFRISSWADVVNVHAVPGPGVVRGLQEVQLAEDHPSFVFGFIAGGKVSEQPQFLHLTPGVQMQPGGDSLGQQYQTPHDVIINKGSDIIIVGRGILSSSRRHEAADMYRRAGWEAYVARIGGKE</sequence>
<evidence type="ECO:0000256" key="4">
    <source>
        <dbReference type="ARBA" id="ARBA00022793"/>
    </source>
</evidence>
<dbReference type="CDD" id="cd04725">
    <property type="entry name" value="OMP_decarboxylase_like"/>
    <property type="match status" value="1"/>
</dbReference>
<dbReference type="EMBL" id="WNYA01034609">
    <property type="protein sequence ID" value="KAG8537038.1"/>
    <property type="molecule type" value="Genomic_DNA"/>
</dbReference>
<dbReference type="InterPro" id="IPR018089">
    <property type="entry name" value="OMPdecase_AS"/>
</dbReference>
<dbReference type="Pfam" id="PF00215">
    <property type="entry name" value="OMPdecase"/>
    <property type="match status" value="2"/>
</dbReference>
<keyword evidence="4 9" id="KW-0210">Decarboxylase</keyword>
<comment type="similarity">
    <text evidence="2">In the N-terminal section; belongs to the purine/pyrimidine phosphoribosyltransferase family.</text>
</comment>
<gene>
    <name evidence="11" type="ORF">GDO81_025176</name>
</gene>
<evidence type="ECO:0000259" key="10">
    <source>
        <dbReference type="SMART" id="SM00934"/>
    </source>
</evidence>
<dbReference type="Gene3D" id="3.20.20.70">
    <property type="entry name" value="Aldolase class I"/>
    <property type="match status" value="2"/>
</dbReference>
<dbReference type="Gene3D" id="3.40.50.2020">
    <property type="match status" value="1"/>
</dbReference>
<dbReference type="CDD" id="cd06223">
    <property type="entry name" value="PRTases_typeI"/>
    <property type="match status" value="1"/>
</dbReference>
<comment type="caution">
    <text evidence="11">The sequence shown here is derived from an EMBL/GenBank/DDBJ whole genome shotgun (WGS) entry which is preliminary data.</text>
</comment>
<dbReference type="InterPro" id="IPR014732">
    <property type="entry name" value="OMPdecase"/>
</dbReference>
<comment type="similarity">
    <text evidence="3">In the C-terminal section; belongs to the OMP decarboxylase family.</text>
</comment>
<evidence type="ECO:0000256" key="1">
    <source>
        <dbReference type="ARBA" id="ARBA00004861"/>
    </source>
</evidence>
<feature type="binding site" evidence="8">
    <location>
        <position position="181"/>
    </location>
    <ligand>
        <name>substrate</name>
    </ligand>
</feature>
<dbReference type="PANTHER" id="PTHR19278:SF9">
    <property type="entry name" value="URIDINE 5'-MONOPHOSPHATE SYNTHASE"/>
    <property type="match status" value="1"/>
</dbReference>
<dbReference type="PANTHER" id="PTHR19278">
    <property type="entry name" value="OROTATE PHOSPHORIBOSYLTRANSFERASE"/>
    <property type="match status" value="1"/>
</dbReference>
<dbReference type="GO" id="GO:0044205">
    <property type="term" value="P:'de novo' UMP biosynthetic process"/>
    <property type="evidence" value="ECO:0007669"/>
    <property type="project" value="InterPro"/>
</dbReference>
<evidence type="ECO:0000313" key="12">
    <source>
        <dbReference type="Proteomes" id="UP000824782"/>
    </source>
</evidence>
<dbReference type="SUPFAM" id="SSF51366">
    <property type="entry name" value="Ribulose-phoshate binding barrel"/>
    <property type="match status" value="1"/>
</dbReference>
<dbReference type="InterPro" id="IPR011060">
    <property type="entry name" value="RibuloseP-bd_barrel"/>
</dbReference>
<comment type="pathway">
    <text evidence="1 9">Pyrimidine metabolism; UMP biosynthesis via de novo pathway; UMP from orotate: step 2/2.</text>
</comment>
<feature type="active site" description="For OMPdecase activity" evidence="7">
    <location>
        <position position="212"/>
    </location>
</feature>
<dbReference type="InterPro" id="IPR000836">
    <property type="entry name" value="PRTase_dom"/>
</dbReference>
<dbReference type="GO" id="GO:0004588">
    <property type="term" value="F:orotate phosphoribosyltransferase activity"/>
    <property type="evidence" value="ECO:0007669"/>
    <property type="project" value="TreeGrafter"/>
</dbReference>
<dbReference type="InterPro" id="IPR001754">
    <property type="entry name" value="OMPdeCOase_dom"/>
</dbReference>
<evidence type="ECO:0000256" key="2">
    <source>
        <dbReference type="ARBA" id="ARBA00006221"/>
    </source>
</evidence>
<evidence type="ECO:0000256" key="9">
    <source>
        <dbReference type="RuleBase" id="RU000512"/>
    </source>
</evidence>
<keyword evidence="5 9" id="KW-0665">Pyrimidine biosynthesis</keyword>
<feature type="binding site" evidence="8">
    <location>
        <position position="300"/>
    </location>
    <ligand>
        <name>substrate</name>
    </ligand>
</feature>
<dbReference type="GO" id="GO:0006207">
    <property type="term" value="P:'de novo' pyrimidine nucleobase biosynthetic process"/>
    <property type="evidence" value="ECO:0007669"/>
    <property type="project" value="InterPro"/>
</dbReference>
<accession>A0AAV6YSL4</accession>
<feature type="binding site" evidence="8">
    <location>
        <position position="321"/>
    </location>
    <ligand>
        <name>substrate</name>
    </ligand>
</feature>